<proteinExistence type="predicted"/>
<evidence type="ECO:0000313" key="1">
    <source>
        <dbReference type="EnsemblMetazoa" id="AMAM005539-PA"/>
    </source>
</evidence>
<dbReference type="AlphaFoldDB" id="A0A182SF47"/>
<sequence length="329" mass="36115">MFDFANCTTTTPDLMRSSFYPAQPPSVLNSNYHNIAPTSKLLEVRSGRLPARRYSISGSVPLSSMVDYCNLSENAANLYTQSANLTNLLNETTKSLSRSSNILNMRSLGTTASGDSGINLPMSHATTLFAQPSHTSASTASSTNICGVLDPSPSISLERMATSAAASAAAASGFLCSYPNTSSISHLPNAHSNNSNLSYYHHHLQHHMPQLNQQIMSLPQQLQQSQPNSFSSTAYRPTTDYLLSKPIYSNNTLNAATNSASLLSQPHTSTSRYPSSIEHSHFLHTLHNNIDSSGFFKYPTTYHTPYSKLDLDYNRANDMKRQICCKRFR</sequence>
<keyword evidence="2" id="KW-1185">Reference proteome</keyword>
<evidence type="ECO:0000313" key="2">
    <source>
        <dbReference type="Proteomes" id="UP000075901"/>
    </source>
</evidence>
<reference evidence="2" key="1">
    <citation type="submission" date="2013-09" db="EMBL/GenBank/DDBJ databases">
        <title>The Genome Sequence of Anopheles maculatus species B.</title>
        <authorList>
            <consortium name="The Broad Institute Genomics Platform"/>
            <person name="Neafsey D.E."/>
            <person name="Besansky N."/>
            <person name="Howell P."/>
            <person name="Walton C."/>
            <person name="Young S.K."/>
            <person name="Zeng Q."/>
            <person name="Gargeya S."/>
            <person name="Fitzgerald M."/>
            <person name="Haas B."/>
            <person name="Abouelleil A."/>
            <person name="Allen A.W."/>
            <person name="Alvarado L."/>
            <person name="Arachchi H.M."/>
            <person name="Berlin A.M."/>
            <person name="Chapman S.B."/>
            <person name="Gainer-Dewar J."/>
            <person name="Goldberg J."/>
            <person name="Griggs A."/>
            <person name="Gujja S."/>
            <person name="Hansen M."/>
            <person name="Howarth C."/>
            <person name="Imamovic A."/>
            <person name="Ireland A."/>
            <person name="Larimer J."/>
            <person name="McCowan C."/>
            <person name="Murphy C."/>
            <person name="Pearson M."/>
            <person name="Poon T.W."/>
            <person name="Priest M."/>
            <person name="Roberts A."/>
            <person name="Saif S."/>
            <person name="Shea T."/>
            <person name="Sisk P."/>
            <person name="Sykes S."/>
            <person name="Wortman J."/>
            <person name="Nusbaum C."/>
            <person name="Birren B."/>
        </authorList>
    </citation>
    <scope>NUCLEOTIDE SEQUENCE [LARGE SCALE GENOMIC DNA]</scope>
    <source>
        <strain evidence="2">maculatus3</strain>
    </source>
</reference>
<accession>A0A182SF47</accession>
<name>A0A182SF47_9DIPT</name>
<protein>
    <submittedName>
        <fullName evidence="1">Uncharacterized protein</fullName>
    </submittedName>
</protein>
<organism evidence="1 2">
    <name type="scientific">Anopheles maculatus</name>
    <dbReference type="NCBI Taxonomy" id="74869"/>
    <lineage>
        <taxon>Eukaryota</taxon>
        <taxon>Metazoa</taxon>
        <taxon>Ecdysozoa</taxon>
        <taxon>Arthropoda</taxon>
        <taxon>Hexapoda</taxon>
        <taxon>Insecta</taxon>
        <taxon>Pterygota</taxon>
        <taxon>Neoptera</taxon>
        <taxon>Endopterygota</taxon>
        <taxon>Diptera</taxon>
        <taxon>Nematocera</taxon>
        <taxon>Culicoidea</taxon>
        <taxon>Culicidae</taxon>
        <taxon>Anophelinae</taxon>
        <taxon>Anopheles</taxon>
        <taxon>Anopheles maculatus group</taxon>
    </lineage>
</organism>
<dbReference type="EnsemblMetazoa" id="AMAM005539-RA">
    <property type="protein sequence ID" value="AMAM005539-PA"/>
    <property type="gene ID" value="AMAM005539"/>
</dbReference>
<dbReference type="Proteomes" id="UP000075901">
    <property type="component" value="Unassembled WGS sequence"/>
</dbReference>
<reference evidence="1" key="2">
    <citation type="submission" date="2020-05" db="UniProtKB">
        <authorList>
            <consortium name="EnsemblMetazoa"/>
        </authorList>
    </citation>
    <scope>IDENTIFICATION</scope>
    <source>
        <strain evidence="1">maculatus3</strain>
    </source>
</reference>
<dbReference type="VEuPathDB" id="VectorBase:AMAM005539"/>